<sequence length="262" mass="29313">MAFVLSFSLRRMRVLWPNLPVLGGGINFVNLVPVESKIIVACKKGDLVAVRDIFRQRKAAPNNMSEEDRTLLWVYSYATQSDSTEPVRFLINAGSSIRSNTLLAESNWKQPEIARLFLHGGVNVEVVGAGGFTAAFYLFGLFAIKTPQAEFIEILACNSFSNFNAQVNMGWSALHRAAAFGTLADVKKLVQIKASINCRTHNLNWIPLFCAMCFRNLDTLQELWKLHDEPKLKYQHDHRGWNPLHVATGVGNFEAVSSKESV</sequence>
<dbReference type="Gene3D" id="1.25.40.20">
    <property type="entry name" value="Ankyrin repeat-containing domain"/>
    <property type="match status" value="2"/>
</dbReference>
<dbReference type="InterPro" id="IPR002110">
    <property type="entry name" value="Ankyrin_rpt"/>
</dbReference>
<proteinExistence type="predicted"/>
<protein>
    <submittedName>
        <fullName evidence="4">Ankyrin</fullName>
    </submittedName>
</protein>
<dbReference type="SUPFAM" id="SSF48403">
    <property type="entry name" value="Ankyrin repeat"/>
    <property type="match status" value="1"/>
</dbReference>
<gene>
    <name evidence="4" type="ORF">K469DRAFT_696439</name>
</gene>
<organism evidence="4 5">
    <name type="scientific">Zopfia rhizophila CBS 207.26</name>
    <dbReference type="NCBI Taxonomy" id="1314779"/>
    <lineage>
        <taxon>Eukaryota</taxon>
        <taxon>Fungi</taxon>
        <taxon>Dikarya</taxon>
        <taxon>Ascomycota</taxon>
        <taxon>Pezizomycotina</taxon>
        <taxon>Dothideomycetes</taxon>
        <taxon>Dothideomycetes incertae sedis</taxon>
        <taxon>Zopfiaceae</taxon>
        <taxon>Zopfia</taxon>
    </lineage>
</organism>
<dbReference type="Proteomes" id="UP000800200">
    <property type="component" value="Unassembled WGS sequence"/>
</dbReference>
<dbReference type="PANTHER" id="PTHR24198:SF165">
    <property type="entry name" value="ANKYRIN REPEAT-CONTAINING PROTEIN-RELATED"/>
    <property type="match status" value="1"/>
</dbReference>
<dbReference type="AlphaFoldDB" id="A0A6A6DIB4"/>
<evidence type="ECO:0000256" key="2">
    <source>
        <dbReference type="ARBA" id="ARBA00023043"/>
    </source>
</evidence>
<dbReference type="SMART" id="SM00248">
    <property type="entry name" value="ANK"/>
    <property type="match status" value="3"/>
</dbReference>
<evidence type="ECO:0000313" key="5">
    <source>
        <dbReference type="Proteomes" id="UP000800200"/>
    </source>
</evidence>
<keyword evidence="1" id="KW-0677">Repeat</keyword>
<dbReference type="PANTHER" id="PTHR24198">
    <property type="entry name" value="ANKYRIN REPEAT AND PROTEIN KINASE DOMAIN-CONTAINING PROTEIN"/>
    <property type="match status" value="1"/>
</dbReference>
<accession>A0A6A6DIB4</accession>
<evidence type="ECO:0000313" key="4">
    <source>
        <dbReference type="EMBL" id="KAF2177670.1"/>
    </source>
</evidence>
<name>A0A6A6DIB4_9PEZI</name>
<feature type="repeat" description="ANK" evidence="3">
    <location>
        <begin position="169"/>
        <end position="201"/>
    </location>
</feature>
<keyword evidence="5" id="KW-1185">Reference proteome</keyword>
<dbReference type="EMBL" id="ML994685">
    <property type="protein sequence ID" value="KAF2177670.1"/>
    <property type="molecule type" value="Genomic_DNA"/>
</dbReference>
<evidence type="ECO:0000256" key="3">
    <source>
        <dbReference type="PROSITE-ProRule" id="PRU00023"/>
    </source>
</evidence>
<reference evidence="4" key="1">
    <citation type="journal article" date="2020" name="Stud. Mycol.">
        <title>101 Dothideomycetes genomes: a test case for predicting lifestyles and emergence of pathogens.</title>
        <authorList>
            <person name="Haridas S."/>
            <person name="Albert R."/>
            <person name="Binder M."/>
            <person name="Bloem J."/>
            <person name="Labutti K."/>
            <person name="Salamov A."/>
            <person name="Andreopoulos B."/>
            <person name="Baker S."/>
            <person name="Barry K."/>
            <person name="Bills G."/>
            <person name="Bluhm B."/>
            <person name="Cannon C."/>
            <person name="Castanera R."/>
            <person name="Culley D."/>
            <person name="Daum C."/>
            <person name="Ezra D."/>
            <person name="Gonzalez J."/>
            <person name="Henrissat B."/>
            <person name="Kuo A."/>
            <person name="Liang C."/>
            <person name="Lipzen A."/>
            <person name="Lutzoni F."/>
            <person name="Magnuson J."/>
            <person name="Mondo S."/>
            <person name="Nolan M."/>
            <person name="Ohm R."/>
            <person name="Pangilinan J."/>
            <person name="Park H.-J."/>
            <person name="Ramirez L."/>
            <person name="Alfaro M."/>
            <person name="Sun H."/>
            <person name="Tritt A."/>
            <person name="Yoshinaga Y."/>
            <person name="Zwiers L.-H."/>
            <person name="Turgeon B."/>
            <person name="Goodwin S."/>
            <person name="Spatafora J."/>
            <person name="Crous P."/>
            <person name="Grigoriev I."/>
        </authorList>
    </citation>
    <scope>NUCLEOTIDE SEQUENCE</scope>
    <source>
        <strain evidence="4">CBS 207.26</strain>
    </source>
</reference>
<dbReference type="PROSITE" id="PS50088">
    <property type="entry name" value="ANK_REPEAT"/>
    <property type="match status" value="1"/>
</dbReference>
<dbReference type="InterPro" id="IPR036770">
    <property type="entry name" value="Ankyrin_rpt-contain_sf"/>
</dbReference>
<keyword evidence="2 3" id="KW-0040">ANK repeat</keyword>
<evidence type="ECO:0000256" key="1">
    <source>
        <dbReference type="ARBA" id="ARBA00022737"/>
    </source>
</evidence>
<dbReference type="OrthoDB" id="539213at2759"/>